<feature type="region of interest" description="Disordered" evidence="4">
    <location>
        <begin position="30"/>
        <end position="51"/>
    </location>
</feature>
<keyword evidence="5" id="KW-0732">Signal</keyword>
<feature type="chain" id="PRO_5014134712" evidence="5">
    <location>
        <begin position="27"/>
        <end position="170"/>
    </location>
</feature>
<dbReference type="GO" id="GO:0045490">
    <property type="term" value="P:pectin catabolic process"/>
    <property type="evidence" value="ECO:0007669"/>
    <property type="project" value="UniProtKB-UniPathway"/>
</dbReference>
<accession>A0A2I0B976</accession>
<evidence type="ECO:0000256" key="2">
    <source>
        <dbReference type="ARBA" id="ARBA00022801"/>
    </source>
</evidence>
<dbReference type="Proteomes" id="UP000236161">
    <property type="component" value="Unassembled WGS sequence"/>
</dbReference>
<dbReference type="UniPathway" id="UPA00545">
    <property type="reaction ID" value="UER00823"/>
</dbReference>
<dbReference type="Pfam" id="PF01095">
    <property type="entry name" value="Pectinesterase"/>
    <property type="match status" value="1"/>
</dbReference>
<dbReference type="PANTHER" id="PTHR31707">
    <property type="entry name" value="PECTINESTERASE"/>
    <property type="match status" value="1"/>
</dbReference>
<keyword evidence="3" id="KW-0063">Aspartyl esterase</keyword>
<gene>
    <name evidence="7" type="ORF">AXF42_Ash009580</name>
</gene>
<dbReference type="AlphaFoldDB" id="A0A2I0B976"/>
<sequence>MCFYLRLTFFLLLCGHVAFSPDLCMATGEDPETSSAASAPRPTTHRAQGSLPTSISSHRLFIEDVTNNLLQTINILPNVTVAKDGSGKYMTVTTAVEAAPLESLNRYIIYIKQGLYAENVDIYANKWNLMLIGDGMDVTVISSNRIVVDDWKIFDPQLWVSCNFNVLLNI</sequence>
<dbReference type="Gene3D" id="2.160.20.10">
    <property type="entry name" value="Single-stranded right-handed beta-helix, Pectin lyase-like"/>
    <property type="match status" value="1"/>
</dbReference>
<dbReference type="GO" id="GO:0042545">
    <property type="term" value="P:cell wall modification"/>
    <property type="evidence" value="ECO:0007669"/>
    <property type="project" value="InterPro"/>
</dbReference>
<dbReference type="EMBL" id="KZ451905">
    <property type="protein sequence ID" value="PKA64358.1"/>
    <property type="molecule type" value="Genomic_DNA"/>
</dbReference>
<evidence type="ECO:0000259" key="6">
    <source>
        <dbReference type="Pfam" id="PF01095"/>
    </source>
</evidence>
<name>A0A2I0B976_9ASPA</name>
<evidence type="ECO:0000256" key="4">
    <source>
        <dbReference type="SAM" id="MobiDB-lite"/>
    </source>
</evidence>
<dbReference type="EC" id="3.1.1.11" evidence="7"/>
<evidence type="ECO:0000256" key="3">
    <source>
        <dbReference type="ARBA" id="ARBA00023085"/>
    </source>
</evidence>
<dbReference type="InterPro" id="IPR012334">
    <property type="entry name" value="Pectin_lyas_fold"/>
</dbReference>
<reference evidence="7 8" key="1">
    <citation type="journal article" date="2017" name="Nature">
        <title>The Apostasia genome and the evolution of orchids.</title>
        <authorList>
            <person name="Zhang G.Q."/>
            <person name="Liu K.W."/>
            <person name="Li Z."/>
            <person name="Lohaus R."/>
            <person name="Hsiao Y.Y."/>
            <person name="Niu S.C."/>
            <person name="Wang J.Y."/>
            <person name="Lin Y.C."/>
            <person name="Xu Q."/>
            <person name="Chen L.J."/>
            <person name="Yoshida K."/>
            <person name="Fujiwara S."/>
            <person name="Wang Z.W."/>
            <person name="Zhang Y.Q."/>
            <person name="Mitsuda N."/>
            <person name="Wang M."/>
            <person name="Liu G.H."/>
            <person name="Pecoraro L."/>
            <person name="Huang H.X."/>
            <person name="Xiao X.J."/>
            <person name="Lin M."/>
            <person name="Wu X.Y."/>
            <person name="Wu W.L."/>
            <person name="Chen Y.Y."/>
            <person name="Chang S.B."/>
            <person name="Sakamoto S."/>
            <person name="Ohme-Takagi M."/>
            <person name="Yagi M."/>
            <person name="Zeng S.J."/>
            <person name="Shen C.Y."/>
            <person name="Yeh C.M."/>
            <person name="Luo Y.B."/>
            <person name="Tsai W.C."/>
            <person name="Van de Peer Y."/>
            <person name="Liu Z.J."/>
        </authorList>
    </citation>
    <scope>NUCLEOTIDE SEQUENCE [LARGE SCALE GENOMIC DNA]</scope>
    <source>
        <strain evidence="8">cv. Shenzhen</strain>
        <tissue evidence="7">Stem</tissue>
    </source>
</reference>
<evidence type="ECO:0000256" key="1">
    <source>
        <dbReference type="ARBA" id="ARBA00005184"/>
    </source>
</evidence>
<organism evidence="7 8">
    <name type="scientific">Apostasia shenzhenica</name>
    <dbReference type="NCBI Taxonomy" id="1088818"/>
    <lineage>
        <taxon>Eukaryota</taxon>
        <taxon>Viridiplantae</taxon>
        <taxon>Streptophyta</taxon>
        <taxon>Embryophyta</taxon>
        <taxon>Tracheophyta</taxon>
        <taxon>Spermatophyta</taxon>
        <taxon>Magnoliopsida</taxon>
        <taxon>Liliopsida</taxon>
        <taxon>Asparagales</taxon>
        <taxon>Orchidaceae</taxon>
        <taxon>Apostasioideae</taxon>
        <taxon>Apostasia</taxon>
    </lineage>
</organism>
<protein>
    <submittedName>
        <fullName evidence="7">Pectinesterase/pectinesterase inhibitor PPE8B</fullName>
        <ecNumber evidence="7">3.1.1.11</ecNumber>
    </submittedName>
</protein>
<evidence type="ECO:0000256" key="5">
    <source>
        <dbReference type="SAM" id="SignalP"/>
    </source>
</evidence>
<dbReference type="OrthoDB" id="1936831at2759"/>
<dbReference type="STRING" id="1088818.A0A2I0B976"/>
<keyword evidence="8" id="KW-1185">Reference proteome</keyword>
<dbReference type="SUPFAM" id="SSF51126">
    <property type="entry name" value="Pectin lyase-like"/>
    <property type="match status" value="1"/>
</dbReference>
<evidence type="ECO:0000313" key="7">
    <source>
        <dbReference type="EMBL" id="PKA64358.1"/>
    </source>
</evidence>
<feature type="domain" description="Pectinesterase catalytic" evidence="6">
    <location>
        <begin position="78"/>
        <end position="155"/>
    </location>
</feature>
<proteinExistence type="predicted"/>
<feature type="signal peptide" evidence="5">
    <location>
        <begin position="1"/>
        <end position="26"/>
    </location>
</feature>
<dbReference type="InterPro" id="IPR000070">
    <property type="entry name" value="Pectinesterase_cat"/>
</dbReference>
<dbReference type="InterPro" id="IPR011050">
    <property type="entry name" value="Pectin_lyase_fold/virulence"/>
</dbReference>
<dbReference type="GO" id="GO:0030599">
    <property type="term" value="F:pectinesterase activity"/>
    <property type="evidence" value="ECO:0007669"/>
    <property type="project" value="UniProtKB-EC"/>
</dbReference>
<evidence type="ECO:0000313" key="8">
    <source>
        <dbReference type="Proteomes" id="UP000236161"/>
    </source>
</evidence>
<comment type="pathway">
    <text evidence="1">Glycan metabolism; pectin degradation; 2-dehydro-3-deoxy-D-gluconate from pectin: step 1/5.</text>
</comment>
<keyword evidence="2 7" id="KW-0378">Hydrolase</keyword>